<name>A0ABX0J2I2_9BACL</name>
<proteinExistence type="predicted"/>
<comment type="caution">
    <text evidence="1">The sequence shown here is derived from an EMBL/GenBank/DDBJ whole genome shotgun (WGS) entry which is preliminary data.</text>
</comment>
<dbReference type="InterPro" id="IPR049253">
    <property type="entry name" value="DUF6886"/>
</dbReference>
<protein>
    <submittedName>
        <fullName evidence="1">Uncharacterized protein</fullName>
    </submittedName>
</protein>
<sequence length="170" mass="19996">MKLYHFSEEPDICIFEPRQLEYRLDEPAQVWAIDEFHAPHYFFPRDCPRVCIWPKDETTDEDMERFFGHSQNRRIVAWEAGWLDRMVKGCIYRYTFDPDDFILNHADAGYFTTTRTVKPLAVERIDNLLASITDLGIEVRITPSLMPLKQAILSSTVNFSMIRMKNAIQS</sequence>
<accession>A0ABX0J2I2</accession>
<dbReference type="RefSeq" id="WP_166149636.1">
    <property type="nucleotide sequence ID" value="NZ_JAAOIW010000004.1"/>
</dbReference>
<dbReference type="Pfam" id="PF21820">
    <property type="entry name" value="DUF6886"/>
    <property type="match status" value="1"/>
</dbReference>
<dbReference type="EMBL" id="JAAOIW010000004">
    <property type="protein sequence ID" value="NHN30479.1"/>
    <property type="molecule type" value="Genomic_DNA"/>
</dbReference>
<gene>
    <name evidence="1" type="ORF">G9U52_11610</name>
</gene>
<keyword evidence="2" id="KW-1185">Reference proteome</keyword>
<evidence type="ECO:0000313" key="1">
    <source>
        <dbReference type="EMBL" id="NHN30479.1"/>
    </source>
</evidence>
<dbReference type="Proteomes" id="UP001165962">
    <property type="component" value="Unassembled WGS sequence"/>
</dbReference>
<evidence type="ECO:0000313" key="2">
    <source>
        <dbReference type="Proteomes" id="UP001165962"/>
    </source>
</evidence>
<organism evidence="1 2">
    <name type="scientific">Paenibacillus agricola</name>
    <dbReference type="NCBI Taxonomy" id="2716264"/>
    <lineage>
        <taxon>Bacteria</taxon>
        <taxon>Bacillati</taxon>
        <taxon>Bacillota</taxon>
        <taxon>Bacilli</taxon>
        <taxon>Bacillales</taxon>
        <taxon>Paenibacillaceae</taxon>
        <taxon>Paenibacillus</taxon>
    </lineage>
</organism>
<reference evidence="1" key="1">
    <citation type="submission" date="2020-03" db="EMBL/GenBank/DDBJ databases">
        <title>Draft sequencing of Paenibacilllus sp. S3N08.</title>
        <authorList>
            <person name="Kim D.-U."/>
        </authorList>
    </citation>
    <scope>NUCLEOTIDE SEQUENCE</scope>
    <source>
        <strain evidence="1">S3N08</strain>
    </source>
</reference>